<feature type="domain" description="GtrA/DPMS transmembrane" evidence="7">
    <location>
        <begin position="19"/>
        <end position="139"/>
    </location>
</feature>
<gene>
    <name evidence="8" type="ORF">CARN1_1941</name>
</gene>
<accession>E6PC71</accession>
<comment type="subcellular location">
    <subcellularLocation>
        <location evidence="1">Membrane</location>
        <topology evidence="1">Multi-pass membrane protein</topology>
    </subcellularLocation>
</comment>
<evidence type="ECO:0000256" key="5">
    <source>
        <dbReference type="ARBA" id="ARBA00023136"/>
    </source>
</evidence>
<dbReference type="PANTHER" id="PTHR38459:SF1">
    <property type="entry name" value="PROPHAGE BACTOPRENOL-LINKED GLUCOSE TRANSLOCASE HOMOLOG"/>
    <property type="match status" value="1"/>
</dbReference>
<evidence type="ECO:0000256" key="2">
    <source>
        <dbReference type="ARBA" id="ARBA00009399"/>
    </source>
</evidence>
<dbReference type="AlphaFoldDB" id="E6PC71"/>
<keyword evidence="5 6" id="KW-0472">Membrane</keyword>
<dbReference type="PANTHER" id="PTHR38459">
    <property type="entry name" value="PROPHAGE BACTOPRENOL-LINKED GLUCOSE TRANSLOCASE HOMOLOG"/>
    <property type="match status" value="1"/>
</dbReference>
<dbReference type="Pfam" id="PF04138">
    <property type="entry name" value="GtrA_DPMS_TM"/>
    <property type="match status" value="1"/>
</dbReference>
<reference evidence="8" key="1">
    <citation type="submission" date="2009-10" db="EMBL/GenBank/DDBJ databases">
        <title>Diversity of trophic interactions inside an arsenic-rich microbial ecosystem.</title>
        <authorList>
            <person name="Bertin P.N."/>
            <person name="Heinrich-Salmeron A."/>
            <person name="Pelletier E."/>
            <person name="Goulhen-Chollet F."/>
            <person name="Arsene-Ploetze F."/>
            <person name="Gallien S."/>
            <person name="Calteau A."/>
            <person name="Vallenet D."/>
            <person name="Casiot C."/>
            <person name="Chane-Woon-Ming B."/>
            <person name="Giloteaux L."/>
            <person name="Barakat M."/>
            <person name="Bonnefoy V."/>
            <person name="Bruneel O."/>
            <person name="Chandler M."/>
            <person name="Cleiss J."/>
            <person name="Duran R."/>
            <person name="Elbaz-Poulichet F."/>
            <person name="Fonknechten N."/>
            <person name="Lauga B."/>
            <person name="Mornico D."/>
            <person name="Ortet P."/>
            <person name="Schaeffer C."/>
            <person name="Siguier P."/>
            <person name="Alexander Thil Smith A."/>
            <person name="Van Dorsselaer A."/>
            <person name="Weissenbach J."/>
            <person name="Medigue C."/>
            <person name="Le Paslier D."/>
        </authorList>
    </citation>
    <scope>NUCLEOTIDE SEQUENCE</scope>
</reference>
<evidence type="ECO:0000256" key="4">
    <source>
        <dbReference type="ARBA" id="ARBA00022989"/>
    </source>
</evidence>
<feature type="transmembrane region" description="Helical" evidence="6">
    <location>
        <begin position="88"/>
        <end position="106"/>
    </location>
</feature>
<organism evidence="8">
    <name type="scientific">mine drainage metagenome</name>
    <dbReference type="NCBI Taxonomy" id="410659"/>
    <lineage>
        <taxon>unclassified sequences</taxon>
        <taxon>metagenomes</taxon>
        <taxon>ecological metagenomes</taxon>
    </lineage>
</organism>
<comment type="caution">
    <text evidence="8">The sequence shown here is derived from an EMBL/GenBank/DDBJ whole genome shotgun (WGS) entry which is preliminary data.</text>
</comment>
<feature type="transmembrane region" description="Helical" evidence="6">
    <location>
        <begin position="48"/>
        <end position="68"/>
    </location>
</feature>
<keyword evidence="4 6" id="KW-1133">Transmembrane helix</keyword>
<feature type="transmembrane region" description="Helical" evidence="6">
    <location>
        <begin position="118"/>
        <end position="137"/>
    </location>
</feature>
<evidence type="ECO:0000313" key="8">
    <source>
        <dbReference type="EMBL" id="CBH74054.1"/>
    </source>
</evidence>
<evidence type="ECO:0000259" key="7">
    <source>
        <dbReference type="Pfam" id="PF04138"/>
    </source>
</evidence>
<dbReference type="EMBL" id="CABL01000001">
    <property type="protein sequence ID" value="CBH74054.1"/>
    <property type="molecule type" value="Genomic_DNA"/>
</dbReference>
<protein>
    <recommendedName>
        <fullName evidence="7">GtrA/DPMS transmembrane domain-containing protein</fullName>
    </recommendedName>
</protein>
<comment type="similarity">
    <text evidence="2">Belongs to the GtrA family.</text>
</comment>
<sequence>MHSIVQNVANRRGVRQFTKFAIVGLSGTILNFILFTILQRLVPNHDQALPYAIIYSIAFMAGGVWNYFLNRRWTFRSEANAVREGVQFLTVSALALLVGLGLAPLSKPFFGNHYGHRTWLLGTVAGIFVNFFVNKYWTFRHTR</sequence>
<evidence type="ECO:0000256" key="1">
    <source>
        <dbReference type="ARBA" id="ARBA00004141"/>
    </source>
</evidence>
<dbReference type="InterPro" id="IPR051401">
    <property type="entry name" value="GtrA_CellWall_Glycosyl"/>
</dbReference>
<evidence type="ECO:0000256" key="3">
    <source>
        <dbReference type="ARBA" id="ARBA00022692"/>
    </source>
</evidence>
<keyword evidence="3 6" id="KW-0812">Transmembrane</keyword>
<name>E6PC71_9ZZZZ</name>
<feature type="transmembrane region" description="Helical" evidence="6">
    <location>
        <begin position="20"/>
        <end position="42"/>
    </location>
</feature>
<dbReference type="InterPro" id="IPR007267">
    <property type="entry name" value="GtrA_DPMS_TM"/>
</dbReference>
<dbReference type="GO" id="GO:0000271">
    <property type="term" value="P:polysaccharide biosynthetic process"/>
    <property type="evidence" value="ECO:0007669"/>
    <property type="project" value="InterPro"/>
</dbReference>
<evidence type="ECO:0000256" key="6">
    <source>
        <dbReference type="SAM" id="Phobius"/>
    </source>
</evidence>
<proteinExistence type="inferred from homology"/>
<dbReference type="GO" id="GO:0005886">
    <property type="term" value="C:plasma membrane"/>
    <property type="evidence" value="ECO:0007669"/>
    <property type="project" value="TreeGrafter"/>
</dbReference>